<keyword evidence="1" id="KW-0732">Signal</keyword>
<accession>A0A1A8G6E8</accession>
<reference evidence="2" key="1">
    <citation type="submission" date="2016-05" db="EMBL/GenBank/DDBJ databases">
        <authorList>
            <person name="Lavstsen T."/>
            <person name="Jespersen J.S."/>
        </authorList>
    </citation>
    <scope>NUCLEOTIDE SEQUENCE</scope>
    <source>
        <tissue evidence="2">Brain</tissue>
    </source>
</reference>
<protein>
    <submittedName>
        <fullName evidence="2">Uncharacterized protein</fullName>
    </submittedName>
</protein>
<feature type="non-terminal residue" evidence="2">
    <location>
        <position position="131"/>
    </location>
</feature>
<proteinExistence type="predicted"/>
<sequence length="131" mass="13872">LNLSSLAPCVLLPLLLCLPGSSEVVWFILSVVPSMSVPGASSTWWTGRGMVRRIAPGCLAPSSLIRISSETSRPLGLPPPPPPPPLLGRQVASLEEGGHCHGLPPSPGERLFVLNCRWARQTAQLHGVTTN</sequence>
<gene>
    <name evidence="2" type="primary">CU459095.1</name>
</gene>
<name>A0A1A8G6E8_9TELE</name>
<reference evidence="2" key="2">
    <citation type="submission" date="2016-06" db="EMBL/GenBank/DDBJ databases">
        <title>The genome of a short-lived fish provides insights into sex chromosome evolution and the genetic control of aging.</title>
        <authorList>
            <person name="Reichwald K."/>
            <person name="Felder M."/>
            <person name="Petzold A."/>
            <person name="Koch P."/>
            <person name="Groth M."/>
            <person name="Platzer M."/>
        </authorList>
    </citation>
    <scope>NUCLEOTIDE SEQUENCE</scope>
    <source>
        <tissue evidence="2">Brain</tissue>
    </source>
</reference>
<evidence type="ECO:0000313" key="2">
    <source>
        <dbReference type="EMBL" id="SBQ66621.1"/>
    </source>
</evidence>
<dbReference type="EMBL" id="HAEB01020094">
    <property type="protein sequence ID" value="SBQ66621.1"/>
    <property type="molecule type" value="Transcribed_RNA"/>
</dbReference>
<dbReference type="AlphaFoldDB" id="A0A1A8G6E8"/>
<organism evidence="2">
    <name type="scientific">Nothobranchius korthausae</name>
    <dbReference type="NCBI Taxonomy" id="1143690"/>
    <lineage>
        <taxon>Eukaryota</taxon>
        <taxon>Metazoa</taxon>
        <taxon>Chordata</taxon>
        <taxon>Craniata</taxon>
        <taxon>Vertebrata</taxon>
        <taxon>Euteleostomi</taxon>
        <taxon>Actinopterygii</taxon>
        <taxon>Neopterygii</taxon>
        <taxon>Teleostei</taxon>
        <taxon>Neoteleostei</taxon>
        <taxon>Acanthomorphata</taxon>
        <taxon>Ovalentaria</taxon>
        <taxon>Atherinomorphae</taxon>
        <taxon>Cyprinodontiformes</taxon>
        <taxon>Nothobranchiidae</taxon>
        <taxon>Nothobranchius</taxon>
    </lineage>
</organism>
<feature type="non-terminal residue" evidence="2">
    <location>
        <position position="1"/>
    </location>
</feature>
<feature type="chain" id="PRO_5008370481" evidence="1">
    <location>
        <begin position="23"/>
        <end position="131"/>
    </location>
</feature>
<feature type="signal peptide" evidence="1">
    <location>
        <begin position="1"/>
        <end position="22"/>
    </location>
</feature>
<evidence type="ECO:0000256" key="1">
    <source>
        <dbReference type="SAM" id="SignalP"/>
    </source>
</evidence>